<evidence type="ECO:0000313" key="1">
    <source>
        <dbReference type="EMBL" id="KAI4318220.1"/>
    </source>
</evidence>
<dbReference type="EMBL" id="CM039435">
    <property type="protein sequence ID" value="KAI4318220.1"/>
    <property type="molecule type" value="Genomic_DNA"/>
</dbReference>
<proteinExistence type="predicted"/>
<protein>
    <submittedName>
        <fullName evidence="1">Uncharacterized protein</fullName>
    </submittedName>
</protein>
<organism evidence="1 2">
    <name type="scientific">Bauhinia variegata</name>
    <name type="common">Purple orchid tree</name>
    <name type="synonym">Phanera variegata</name>
    <dbReference type="NCBI Taxonomy" id="167791"/>
    <lineage>
        <taxon>Eukaryota</taxon>
        <taxon>Viridiplantae</taxon>
        <taxon>Streptophyta</taxon>
        <taxon>Embryophyta</taxon>
        <taxon>Tracheophyta</taxon>
        <taxon>Spermatophyta</taxon>
        <taxon>Magnoliopsida</taxon>
        <taxon>eudicotyledons</taxon>
        <taxon>Gunneridae</taxon>
        <taxon>Pentapetalae</taxon>
        <taxon>rosids</taxon>
        <taxon>fabids</taxon>
        <taxon>Fabales</taxon>
        <taxon>Fabaceae</taxon>
        <taxon>Cercidoideae</taxon>
        <taxon>Cercideae</taxon>
        <taxon>Bauhiniinae</taxon>
        <taxon>Bauhinia</taxon>
    </lineage>
</organism>
<accession>A0ACB9M2G3</accession>
<name>A0ACB9M2G3_BAUVA</name>
<keyword evidence="2" id="KW-1185">Reference proteome</keyword>
<sequence>MASSSRTSGGVLPHGKFSEIFRYNSAFVMQLSYDDETKHWLKAEGYFVVTLIIEMTYSILVTVCEVDGFKWPLTKDSAIIRMAERAFAIALPGLFYGLCFPPSCREDIIESLVGVFMEYGHYVDLKILVTGKILFNFTLLGLFNFPYSRVQPLAHDILRGFGLFPGRSRFCVPNEDSSLLRAIRMSAVTKLIENAISFGIFSFTDIIISPNQQQFNGSSNRFILDIAYASVTGFTYVVDTIEVSWFMSKGFGSLLNLLLPPLHVWPYPEIKFWRLDDHGLVVIVQQMGTSDEKGTNVMEQGKENENEREMAIVAARDKGKEIIVVDSGLFYGLCFPHSCKEGIIESLAQVFMEYGHYVDIEQFVNAYPLLDNEPKFWHKVRQQIQPLAHDILRGFGLVPGTSRPYVPKDNSSLLRAVRMSAATKLIENVVFLGIFSFTDITISSNQQQFNGNRDRITSDIAYASIAVFTYVVDRVELSRFMSKGCVSLLNSMVPPLHAWPFPELGVWRLNGRGLVAILQQMRKSNEKGTNVMEKGKEKENERER</sequence>
<evidence type="ECO:0000313" key="2">
    <source>
        <dbReference type="Proteomes" id="UP000828941"/>
    </source>
</evidence>
<dbReference type="Proteomes" id="UP000828941">
    <property type="component" value="Chromosome 10"/>
</dbReference>
<comment type="caution">
    <text evidence="1">The sequence shown here is derived from an EMBL/GenBank/DDBJ whole genome shotgun (WGS) entry which is preliminary data.</text>
</comment>
<gene>
    <name evidence="1" type="ORF">L6164_026011</name>
</gene>
<reference evidence="1 2" key="1">
    <citation type="journal article" date="2022" name="DNA Res.">
        <title>Chromosomal-level genome assembly of the orchid tree Bauhinia variegata (Leguminosae; Cercidoideae) supports the allotetraploid origin hypothesis of Bauhinia.</title>
        <authorList>
            <person name="Zhong Y."/>
            <person name="Chen Y."/>
            <person name="Zheng D."/>
            <person name="Pang J."/>
            <person name="Liu Y."/>
            <person name="Luo S."/>
            <person name="Meng S."/>
            <person name="Qian L."/>
            <person name="Wei D."/>
            <person name="Dai S."/>
            <person name="Zhou R."/>
        </authorList>
    </citation>
    <scope>NUCLEOTIDE SEQUENCE [LARGE SCALE GENOMIC DNA]</scope>
    <source>
        <strain evidence="1">BV-YZ2020</strain>
    </source>
</reference>